<dbReference type="GO" id="GO:0005096">
    <property type="term" value="F:GTPase activator activity"/>
    <property type="evidence" value="ECO:0007669"/>
    <property type="project" value="InterPro"/>
</dbReference>
<dbReference type="InterPro" id="IPR038508">
    <property type="entry name" value="ArfGAP_dom_sf"/>
</dbReference>
<dbReference type="Gene3D" id="1.10.220.150">
    <property type="entry name" value="Arf GTPase activating protein"/>
    <property type="match status" value="1"/>
</dbReference>
<dbReference type="AlphaFoldDB" id="A0AAE0AWJ8"/>
<evidence type="ECO:0000313" key="1">
    <source>
        <dbReference type="EMBL" id="KAK3225392.1"/>
    </source>
</evidence>
<dbReference type="EMBL" id="JANJYJ010000002">
    <property type="protein sequence ID" value="KAK3225392.1"/>
    <property type="molecule type" value="Genomic_DNA"/>
</dbReference>
<dbReference type="PANTHER" id="PTHR46419:SF3">
    <property type="entry name" value="ADP-RIBOSYLATION FACTOR GTPASE-ACTIVATING PROTEIN AGD15-RELATED"/>
    <property type="match status" value="1"/>
</dbReference>
<sequence>MCRLSKQRTKMGKCEPRNIYMHAMFRNPSESWSTHFTGTIYHSGYMATGAAMGNDKSNKYWEAQLPPDWDRRSFEKFIRAKYAEKRWVQKGETQAILIPGDASNIDIPRRTRNLSLEEKILTQHMAQITPPPLRSRKGSLDMSIANTPVVKKTNGADKGHSPSPSLWATFDSLSSPSSSSSDLLPSHLHLRSSFIVAPPLISSLSPLVAADQLYFAARRRRSALLRTSLPPISSASPLLAADQLCFIAPRSSPPIFFSWSSSSSARRLLLLLLLVQLNMFF</sequence>
<organism evidence="1 2">
    <name type="scientific">Dipteronia sinensis</name>
    <dbReference type="NCBI Taxonomy" id="43782"/>
    <lineage>
        <taxon>Eukaryota</taxon>
        <taxon>Viridiplantae</taxon>
        <taxon>Streptophyta</taxon>
        <taxon>Embryophyta</taxon>
        <taxon>Tracheophyta</taxon>
        <taxon>Spermatophyta</taxon>
        <taxon>Magnoliopsida</taxon>
        <taxon>eudicotyledons</taxon>
        <taxon>Gunneridae</taxon>
        <taxon>Pentapetalae</taxon>
        <taxon>rosids</taxon>
        <taxon>malvids</taxon>
        <taxon>Sapindales</taxon>
        <taxon>Sapindaceae</taxon>
        <taxon>Hippocastanoideae</taxon>
        <taxon>Acereae</taxon>
        <taxon>Dipteronia</taxon>
    </lineage>
</organism>
<reference evidence="1" key="1">
    <citation type="journal article" date="2023" name="Plant J.">
        <title>Genome sequences and population genomics provide insights into the demographic history, inbreeding, and mutation load of two 'living fossil' tree species of Dipteronia.</title>
        <authorList>
            <person name="Feng Y."/>
            <person name="Comes H.P."/>
            <person name="Chen J."/>
            <person name="Zhu S."/>
            <person name="Lu R."/>
            <person name="Zhang X."/>
            <person name="Li P."/>
            <person name="Qiu J."/>
            <person name="Olsen K.M."/>
            <person name="Qiu Y."/>
        </authorList>
    </citation>
    <scope>NUCLEOTIDE SEQUENCE</scope>
    <source>
        <strain evidence="1">NBL</strain>
    </source>
</reference>
<evidence type="ECO:0000313" key="2">
    <source>
        <dbReference type="Proteomes" id="UP001281410"/>
    </source>
</evidence>
<dbReference type="PANTHER" id="PTHR46419">
    <property type="entry name" value="ADP-RIBOSYLATION FACTOR GTPASE-ACTIVATING PROTEIN AGD5"/>
    <property type="match status" value="1"/>
</dbReference>
<accession>A0AAE0AWJ8</accession>
<proteinExistence type="predicted"/>
<dbReference type="Proteomes" id="UP001281410">
    <property type="component" value="Unassembled WGS sequence"/>
</dbReference>
<gene>
    <name evidence="1" type="ORF">Dsin_005254</name>
</gene>
<name>A0AAE0AWJ8_9ROSI</name>
<dbReference type="InterPro" id="IPR044520">
    <property type="entry name" value="ARF_GAP_AGD5/15"/>
</dbReference>
<comment type="caution">
    <text evidence="1">The sequence shown here is derived from an EMBL/GenBank/DDBJ whole genome shotgun (WGS) entry which is preliminary data.</text>
</comment>
<keyword evidence="2" id="KW-1185">Reference proteome</keyword>
<protein>
    <submittedName>
        <fullName evidence="1">Uncharacterized protein</fullName>
    </submittedName>
</protein>